<feature type="compositionally biased region" description="Low complexity" evidence="1">
    <location>
        <begin position="229"/>
        <end position="239"/>
    </location>
</feature>
<name>A0A0D7AB42_9AGAR</name>
<feature type="compositionally biased region" description="Low complexity" evidence="1">
    <location>
        <begin position="77"/>
        <end position="90"/>
    </location>
</feature>
<dbReference type="AlphaFoldDB" id="A0A0D7AB42"/>
<keyword evidence="3" id="KW-1185">Reference proteome</keyword>
<evidence type="ECO:0000313" key="3">
    <source>
        <dbReference type="Proteomes" id="UP000054144"/>
    </source>
</evidence>
<feature type="compositionally biased region" description="Low complexity" evidence="1">
    <location>
        <begin position="121"/>
        <end position="133"/>
    </location>
</feature>
<dbReference type="Proteomes" id="UP000054144">
    <property type="component" value="Unassembled WGS sequence"/>
</dbReference>
<feature type="region of interest" description="Disordered" evidence="1">
    <location>
        <begin position="109"/>
        <end position="133"/>
    </location>
</feature>
<evidence type="ECO:0000313" key="2">
    <source>
        <dbReference type="EMBL" id="KIY48227.1"/>
    </source>
</evidence>
<organism evidence="2 3">
    <name type="scientific">Fistulina hepatica ATCC 64428</name>
    <dbReference type="NCBI Taxonomy" id="1128425"/>
    <lineage>
        <taxon>Eukaryota</taxon>
        <taxon>Fungi</taxon>
        <taxon>Dikarya</taxon>
        <taxon>Basidiomycota</taxon>
        <taxon>Agaricomycotina</taxon>
        <taxon>Agaricomycetes</taxon>
        <taxon>Agaricomycetidae</taxon>
        <taxon>Agaricales</taxon>
        <taxon>Fistulinaceae</taxon>
        <taxon>Fistulina</taxon>
    </lineage>
</organism>
<evidence type="ECO:0000256" key="1">
    <source>
        <dbReference type="SAM" id="MobiDB-lite"/>
    </source>
</evidence>
<sequence length="465" mass="50523">MAPESVQDRNSQRLFSASDLFVTPPGRQYNLGFSDTSLIARLQRLEDTYEKAERQQREPGSSPSPQMPGAWVHDIAAEQPAADDAPPSQDKPQRQRLIDEIVKTLKRLVKSSPDPPPAVLTNSTPSSQPSWSSFMSTPEFNVAGLGTLGLHNNTEPRYEIRRGPYTLAGMPIDCSGEWSRNVNAAIRAKTRSAESTPRTGSPPRHNPNSANFDFRDTQMSVPTRRRRSSSSASTTGSSRVFSISRTAVISSSRTSTAPPSHCSPPQSPQGPVRGSRPSTVVSEILPPRRDAVLSVVPQKNPLPRWKRAWKEMRWISEDGDPISAGYDLRPTNRCSETWYRAEPVSPGSISSATIAVSPPSSQRVSMGGLSSSSLPSSRTAMSRASLRTAVPTTSSLSVASRKLYDDDVYSAKSSTFRAGSDTSRKSPSVQSRVSPVHPSPVRSPLSPLAASRRTRALPVLVELPD</sequence>
<feature type="region of interest" description="Disordered" evidence="1">
    <location>
        <begin position="188"/>
        <end position="279"/>
    </location>
</feature>
<reference evidence="2 3" key="1">
    <citation type="journal article" date="2015" name="Fungal Genet. Biol.">
        <title>Evolution of novel wood decay mechanisms in Agaricales revealed by the genome sequences of Fistulina hepatica and Cylindrobasidium torrendii.</title>
        <authorList>
            <person name="Floudas D."/>
            <person name="Held B.W."/>
            <person name="Riley R."/>
            <person name="Nagy L.G."/>
            <person name="Koehler G."/>
            <person name="Ransdell A.S."/>
            <person name="Younus H."/>
            <person name="Chow J."/>
            <person name="Chiniquy J."/>
            <person name="Lipzen A."/>
            <person name="Tritt A."/>
            <person name="Sun H."/>
            <person name="Haridas S."/>
            <person name="LaButti K."/>
            <person name="Ohm R.A."/>
            <person name="Kues U."/>
            <person name="Blanchette R.A."/>
            <person name="Grigoriev I.V."/>
            <person name="Minto R.E."/>
            <person name="Hibbett D.S."/>
        </authorList>
    </citation>
    <scope>NUCLEOTIDE SEQUENCE [LARGE SCALE GENOMIC DNA]</scope>
    <source>
        <strain evidence="2 3">ATCC 64428</strain>
    </source>
</reference>
<feature type="compositionally biased region" description="Polar residues" evidence="1">
    <location>
        <begin position="206"/>
        <end position="221"/>
    </location>
</feature>
<gene>
    <name evidence="2" type="ORF">FISHEDRAFT_73790</name>
</gene>
<feature type="compositionally biased region" description="Low complexity" evidence="1">
    <location>
        <begin position="425"/>
        <end position="447"/>
    </location>
</feature>
<accession>A0A0D7AB42</accession>
<proteinExistence type="predicted"/>
<feature type="compositionally biased region" description="Polar residues" evidence="1">
    <location>
        <begin position="240"/>
        <end position="257"/>
    </location>
</feature>
<protein>
    <submittedName>
        <fullName evidence="2">Uncharacterized protein</fullName>
    </submittedName>
</protein>
<feature type="region of interest" description="Disordered" evidence="1">
    <location>
        <begin position="49"/>
        <end position="94"/>
    </location>
</feature>
<dbReference type="EMBL" id="KN881851">
    <property type="protein sequence ID" value="KIY48227.1"/>
    <property type="molecule type" value="Genomic_DNA"/>
</dbReference>
<feature type="region of interest" description="Disordered" evidence="1">
    <location>
        <begin position="415"/>
        <end position="454"/>
    </location>
</feature>
<feature type="region of interest" description="Disordered" evidence="1">
    <location>
        <begin position="355"/>
        <end position="392"/>
    </location>
</feature>
<feature type="compositionally biased region" description="Low complexity" evidence="1">
    <location>
        <begin position="360"/>
        <end position="382"/>
    </location>
</feature>